<name>A0A9Q3WHG0_9RHOB</name>
<dbReference type="Pfam" id="PF00092">
    <property type="entry name" value="VWA"/>
    <property type="match status" value="1"/>
</dbReference>
<evidence type="ECO:0000256" key="1">
    <source>
        <dbReference type="SAM" id="Phobius"/>
    </source>
</evidence>
<dbReference type="PANTHER" id="PTHR22550">
    <property type="entry name" value="SPORE GERMINATION PROTEIN"/>
    <property type="match status" value="1"/>
</dbReference>
<dbReference type="InterPro" id="IPR002035">
    <property type="entry name" value="VWF_A"/>
</dbReference>
<evidence type="ECO:0000259" key="2">
    <source>
        <dbReference type="PROSITE" id="PS50234"/>
    </source>
</evidence>
<dbReference type="PANTHER" id="PTHR22550:SF18">
    <property type="entry name" value="VWFA DOMAIN-CONTAINING PROTEIN"/>
    <property type="match status" value="1"/>
</dbReference>
<dbReference type="SMART" id="SM00327">
    <property type="entry name" value="VWA"/>
    <property type="match status" value="1"/>
</dbReference>
<sequence length="327" mass="35238">MIALGFPLALLLLPLPLVVWRFLPARREQVSALRFPFFRQIIRAAEVTPGEGAVILRRTRLQMTVAITVWVLLVLALARPERLGAPIEMTRSARDVVLAIDISGSMDIVDFAAPDGTRLQRLDAVKEVVSRFVAEREGDRIALIVFGTQAFLQAPLTEDLATIAALVDQTEVGMAGPHTAIGDAIGLAIRTFEISEVEQRLLILLSDGADTGSRMSPLNAAEIARARGVEIHTIAVGDPQASGDSRVDTRTLADIASRTGGSAFFASDVEALAGVYQRIDALSPRRVEQVSYRPRRVLSSWLLGLVAVLGIGALGLLSLPQRGRRAA</sequence>
<accession>A0A9Q3WHG0</accession>
<dbReference type="EMBL" id="JAGQAF010000001">
    <property type="protein sequence ID" value="MCE8535975.1"/>
    <property type="molecule type" value="Genomic_DNA"/>
</dbReference>
<keyword evidence="1" id="KW-1133">Transmembrane helix</keyword>
<reference evidence="3" key="1">
    <citation type="journal article" date="2021" name="Environ. Microbiol.">
        <title>Cryptic niche differentiation of novel sediment ecotypes of Rugeria pomeroyi correlates with nitrate respiration.</title>
        <authorList>
            <person name="Lin X."/>
            <person name="McNichol J."/>
            <person name="Chu X."/>
            <person name="Qian Y."/>
            <person name="Luo H."/>
        </authorList>
    </citation>
    <scope>NUCLEOTIDE SEQUENCE</scope>
    <source>
        <strain evidence="3">SZCCDBB064</strain>
    </source>
</reference>
<dbReference type="SUPFAM" id="SSF53300">
    <property type="entry name" value="vWA-like"/>
    <property type="match status" value="1"/>
</dbReference>
<keyword evidence="1" id="KW-0472">Membrane</keyword>
<dbReference type="PROSITE" id="PS50234">
    <property type="entry name" value="VWFA"/>
    <property type="match status" value="1"/>
</dbReference>
<organism evidence="3 4">
    <name type="scientific">Ruegeria pomeroyi</name>
    <dbReference type="NCBI Taxonomy" id="89184"/>
    <lineage>
        <taxon>Bacteria</taxon>
        <taxon>Pseudomonadati</taxon>
        <taxon>Pseudomonadota</taxon>
        <taxon>Alphaproteobacteria</taxon>
        <taxon>Rhodobacterales</taxon>
        <taxon>Roseobacteraceae</taxon>
        <taxon>Ruegeria</taxon>
    </lineage>
</organism>
<evidence type="ECO:0000313" key="4">
    <source>
        <dbReference type="Proteomes" id="UP000813672"/>
    </source>
</evidence>
<dbReference type="InterPro" id="IPR050768">
    <property type="entry name" value="UPF0353/GerABKA_families"/>
</dbReference>
<feature type="domain" description="VWFA" evidence="2">
    <location>
        <begin position="95"/>
        <end position="279"/>
    </location>
</feature>
<dbReference type="Gene3D" id="3.40.50.410">
    <property type="entry name" value="von Willebrand factor, type A domain"/>
    <property type="match status" value="1"/>
</dbReference>
<dbReference type="RefSeq" id="WP_234218028.1">
    <property type="nucleotide sequence ID" value="NZ_JAGQAF010000001.1"/>
</dbReference>
<dbReference type="Proteomes" id="UP000813672">
    <property type="component" value="Unassembled WGS sequence"/>
</dbReference>
<protein>
    <submittedName>
        <fullName evidence="3">VWA domain-containing protein</fullName>
    </submittedName>
</protein>
<keyword evidence="1" id="KW-0812">Transmembrane</keyword>
<evidence type="ECO:0000313" key="3">
    <source>
        <dbReference type="EMBL" id="MCE8535975.1"/>
    </source>
</evidence>
<dbReference type="InterPro" id="IPR036465">
    <property type="entry name" value="vWFA_dom_sf"/>
</dbReference>
<dbReference type="AlphaFoldDB" id="A0A9Q3WHG0"/>
<feature type="transmembrane region" description="Helical" evidence="1">
    <location>
        <begin position="298"/>
        <end position="319"/>
    </location>
</feature>
<comment type="caution">
    <text evidence="3">The sequence shown here is derived from an EMBL/GenBank/DDBJ whole genome shotgun (WGS) entry which is preliminary data.</text>
</comment>
<gene>
    <name evidence="3" type="ORF">KBY27_00735</name>
</gene>
<proteinExistence type="predicted"/>